<feature type="compositionally biased region" description="Low complexity" evidence="1">
    <location>
        <begin position="99"/>
        <end position="138"/>
    </location>
</feature>
<feature type="compositionally biased region" description="Low complexity" evidence="1">
    <location>
        <begin position="75"/>
        <end position="92"/>
    </location>
</feature>
<organism evidence="2 3">
    <name type="scientific">Daucus carota subsp. sativus</name>
    <name type="common">Carrot</name>
    <dbReference type="NCBI Taxonomy" id="79200"/>
    <lineage>
        <taxon>Eukaryota</taxon>
        <taxon>Viridiplantae</taxon>
        <taxon>Streptophyta</taxon>
        <taxon>Embryophyta</taxon>
        <taxon>Tracheophyta</taxon>
        <taxon>Spermatophyta</taxon>
        <taxon>Magnoliopsida</taxon>
        <taxon>eudicotyledons</taxon>
        <taxon>Gunneridae</taxon>
        <taxon>Pentapetalae</taxon>
        <taxon>asterids</taxon>
        <taxon>campanulids</taxon>
        <taxon>Apiales</taxon>
        <taxon>Apiaceae</taxon>
        <taxon>Apioideae</taxon>
        <taxon>Scandiceae</taxon>
        <taxon>Daucinae</taxon>
        <taxon>Daucus</taxon>
        <taxon>Daucus sect. Daucus</taxon>
    </lineage>
</organism>
<dbReference type="Proteomes" id="UP000077755">
    <property type="component" value="Chromosome 5"/>
</dbReference>
<feature type="region of interest" description="Disordered" evidence="1">
    <location>
        <begin position="40"/>
        <end position="181"/>
    </location>
</feature>
<evidence type="ECO:0000313" key="3">
    <source>
        <dbReference type="Proteomes" id="UP000077755"/>
    </source>
</evidence>
<name>A0AAF0X223_DAUCS</name>
<dbReference type="EMBL" id="CP093347">
    <property type="protein sequence ID" value="WOG99969.1"/>
    <property type="molecule type" value="Genomic_DNA"/>
</dbReference>
<feature type="compositionally biased region" description="Low complexity" evidence="1">
    <location>
        <begin position="46"/>
        <end position="58"/>
    </location>
</feature>
<gene>
    <name evidence="2" type="ORF">DCAR_0519325</name>
</gene>
<dbReference type="AlphaFoldDB" id="A0AAF0X223"/>
<sequence length="305" mass="31898">MARDKYRQVSLLVFGLIAGLISQNLVIPVMSAATLEDQKTYYSPDPHGGNSSHHTPSHGSGGGHGSSPHHHKTPSHGSSTPSNCGTGTPSSGGHHHSTPTHVHNPPTATPSTPSTPTHESPPIIDPGTPTPTYGSPPTNESPPTIDPVTPSTPTYGSPPTTESPPSIAPETPSTPSTGSPPTIDPKCYNLKYCSYWSTHPTLIWGLFGFYGTTLAGAFGLPGGGTGFGPQLNLVQALSNTRNDGYGALYREGAASLLNSMAIKRFPFTTNQVRNSFISSLGSNLAAAEQARKFQMANEGQLKLKN</sequence>
<dbReference type="PANTHER" id="PTHR33210">
    <property type="entry name" value="PROTODERMAL FACTOR 1"/>
    <property type="match status" value="1"/>
</dbReference>
<evidence type="ECO:0000313" key="2">
    <source>
        <dbReference type="EMBL" id="WOG99969.1"/>
    </source>
</evidence>
<reference evidence="2" key="1">
    <citation type="journal article" date="2016" name="Nat. Genet.">
        <title>A high-quality carrot genome assembly provides new insights into carotenoid accumulation and asterid genome evolution.</title>
        <authorList>
            <person name="Iorizzo M."/>
            <person name="Ellison S."/>
            <person name="Senalik D."/>
            <person name="Zeng P."/>
            <person name="Satapoomin P."/>
            <person name="Huang J."/>
            <person name="Bowman M."/>
            <person name="Iovene M."/>
            <person name="Sanseverino W."/>
            <person name="Cavagnaro P."/>
            <person name="Yildiz M."/>
            <person name="Macko-Podgorni A."/>
            <person name="Moranska E."/>
            <person name="Grzebelus E."/>
            <person name="Grzebelus D."/>
            <person name="Ashrafi H."/>
            <person name="Zheng Z."/>
            <person name="Cheng S."/>
            <person name="Spooner D."/>
            <person name="Van Deynze A."/>
            <person name="Simon P."/>
        </authorList>
    </citation>
    <scope>NUCLEOTIDE SEQUENCE</scope>
    <source>
        <tissue evidence="2">Leaf</tissue>
    </source>
</reference>
<accession>A0AAF0X223</accession>
<dbReference type="InterPro" id="IPR039923">
    <property type="entry name" value="Protodermal_1"/>
</dbReference>
<reference evidence="2" key="2">
    <citation type="submission" date="2022-03" db="EMBL/GenBank/DDBJ databases">
        <title>Draft title - Genomic analysis of global carrot germplasm unveils the trajectory of domestication and the origin of high carotenoid orange carrot.</title>
        <authorList>
            <person name="Iorizzo M."/>
            <person name="Ellison S."/>
            <person name="Senalik D."/>
            <person name="Macko-Podgorni A."/>
            <person name="Grzebelus D."/>
            <person name="Bostan H."/>
            <person name="Rolling W."/>
            <person name="Curaba J."/>
            <person name="Simon P."/>
        </authorList>
    </citation>
    <scope>NUCLEOTIDE SEQUENCE</scope>
    <source>
        <tissue evidence="2">Leaf</tissue>
    </source>
</reference>
<evidence type="ECO:0008006" key="4">
    <source>
        <dbReference type="Google" id="ProtNLM"/>
    </source>
</evidence>
<dbReference type="PANTHER" id="PTHR33210:SF18">
    <property type="entry name" value="PROTODERMAL FACTOR 1"/>
    <property type="match status" value="1"/>
</dbReference>
<keyword evidence="3" id="KW-1185">Reference proteome</keyword>
<evidence type="ECO:0000256" key="1">
    <source>
        <dbReference type="SAM" id="MobiDB-lite"/>
    </source>
</evidence>
<protein>
    <recommendedName>
        <fullName evidence="4">Protodermal factor 1</fullName>
    </recommendedName>
</protein>
<proteinExistence type="predicted"/>
<feature type="compositionally biased region" description="Low complexity" evidence="1">
    <location>
        <begin position="147"/>
        <end position="181"/>
    </location>
</feature>